<gene>
    <name evidence="1" type="ORF">ElyMa_006265500</name>
</gene>
<sequence length="71" mass="7803">MVIPPSLYCGILSVLTHPNTDVRECISPAASRSVSSTTSSPYRIFRLQHTPPSPPHHHPVFLQADSINKVL</sequence>
<dbReference type="AlphaFoldDB" id="A0AAV4HBA6"/>
<dbReference type="EMBL" id="BMAT01012580">
    <property type="protein sequence ID" value="GFR95066.1"/>
    <property type="molecule type" value="Genomic_DNA"/>
</dbReference>
<evidence type="ECO:0000313" key="1">
    <source>
        <dbReference type="EMBL" id="GFR95066.1"/>
    </source>
</evidence>
<dbReference type="Proteomes" id="UP000762676">
    <property type="component" value="Unassembled WGS sequence"/>
</dbReference>
<proteinExistence type="predicted"/>
<evidence type="ECO:0000313" key="2">
    <source>
        <dbReference type="Proteomes" id="UP000762676"/>
    </source>
</evidence>
<protein>
    <submittedName>
        <fullName evidence="1">Uncharacterized protein</fullName>
    </submittedName>
</protein>
<reference evidence="1 2" key="1">
    <citation type="journal article" date="2021" name="Elife">
        <title>Chloroplast acquisition without the gene transfer in kleptoplastic sea slugs, Plakobranchus ocellatus.</title>
        <authorList>
            <person name="Maeda T."/>
            <person name="Takahashi S."/>
            <person name="Yoshida T."/>
            <person name="Shimamura S."/>
            <person name="Takaki Y."/>
            <person name="Nagai Y."/>
            <person name="Toyoda A."/>
            <person name="Suzuki Y."/>
            <person name="Arimoto A."/>
            <person name="Ishii H."/>
            <person name="Satoh N."/>
            <person name="Nishiyama T."/>
            <person name="Hasebe M."/>
            <person name="Maruyama T."/>
            <person name="Minagawa J."/>
            <person name="Obokata J."/>
            <person name="Shigenobu S."/>
        </authorList>
    </citation>
    <scope>NUCLEOTIDE SEQUENCE [LARGE SCALE GENOMIC DNA]</scope>
</reference>
<accession>A0AAV4HBA6</accession>
<name>A0AAV4HBA6_9GAST</name>
<keyword evidence="2" id="KW-1185">Reference proteome</keyword>
<comment type="caution">
    <text evidence="1">The sequence shown here is derived from an EMBL/GenBank/DDBJ whole genome shotgun (WGS) entry which is preliminary data.</text>
</comment>
<organism evidence="1 2">
    <name type="scientific">Elysia marginata</name>
    <dbReference type="NCBI Taxonomy" id="1093978"/>
    <lineage>
        <taxon>Eukaryota</taxon>
        <taxon>Metazoa</taxon>
        <taxon>Spiralia</taxon>
        <taxon>Lophotrochozoa</taxon>
        <taxon>Mollusca</taxon>
        <taxon>Gastropoda</taxon>
        <taxon>Heterobranchia</taxon>
        <taxon>Euthyneura</taxon>
        <taxon>Panpulmonata</taxon>
        <taxon>Sacoglossa</taxon>
        <taxon>Placobranchoidea</taxon>
        <taxon>Plakobranchidae</taxon>
        <taxon>Elysia</taxon>
    </lineage>
</organism>